<evidence type="ECO:0000313" key="1">
    <source>
        <dbReference type="EMBL" id="KDQ49391.1"/>
    </source>
</evidence>
<evidence type="ECO:0000313" key="2">
    <source>
        <dbReference type="Proteomes" id="UP000027265"/>
    </source>
</evidence>
<dbReference type="EMBL" id="KL197786">
    <property type="protein sequence ID" value="KDQ49391.1"/>
    <property type="molecule type" value="Genomic_DNA"/>
</dbReference>
<dbReference type="InParanoid" id="A0A067PFZ9"/>
<dbReference type="HOGENOM" id="CLU_091937_1_0_1"/>
<reference evidence="2" key="1">
    <citation type="journal article" date="2014" name="Proc. Natl. Acad. Sci. U.S.A.">
        <title>Extensive sampling of basidiomycete genomes demonstrates inadequacy of the white-rot/brown-rot paradigm for wood decay fungi.</title>
        <authorList>
            <person name="Riley R."/>
            <person name="Salamov A.A."/>
            <person name="Brown D.W."/>
            <person name="Nagy L.G."/>
            <person name="Floudas D."/>
            <person name="Held B.W."/>
            <person name="Levasseur A."/>
            <person name="Lombard V."/>
            <person name="Morin E."/>
            <person name="Otillar R."/>
            <person name="Lindquist E.A."/>
            <person name="Sun H."/>
            <person name="LaButti K.M."/>
            <person name="Schmutz J."/>
            <person name="Jabbour D."/>
            <person name="Luo H."/>
            <person name="Baker S.E."/>
            <person name="Pisabarro A.G."/>
            <person name="Walton J.D."/>
            <person name="Blanchette R.A."/>
            <person name="Henrissat B."/>
            <person name="Martin F."/>
            <person name="Cullen D."/>
            <person name="Hibbett D.S."/>
            <person name="Grigoriev I.V."/>
        </authorList>
    </citation>
    <scope>NUCLEOTIDE SEQUENCE [LARGE SCALE GENOMIC DNA]</scope>
    <source>
        <strain evidence="2">MUCL 33604</strain>
    </source>
</reference>
<sequence length="167" mass="19042">LENRAIVPLGHLIGFLINPYTINTISLYDQLESLSATAHTLWVLYHQNKTLFIPGQQFINISFFIKNCFWCTAKQKLHDPDASFYLIQTGSDRLENQFGIYWSMGYANIDILQLTQHAVSAAKISHIITQNPDWDRGHRCLKLTSAEGIDHTNPCPRRAIPVSVMSR</sequence>
<accession>A0A067PFZ9</accession>
<proteinExistence type="predicted"/>
<keyword evidence="2" id="KW-1185">Reference proteome</keyword>
<gene>
    <name evidence="1" type="ORF">JAAARDRAFT_143486</name>
</gene>
<dbReference type="OrthoDB" id="3214215at2759"/>
<name>A0A067PFZ9_9AGAM</name>
<organism evidence="1 2">
    <name type="scientific">Jaapia argillacea MUCL 33604</name>
    <dbReference type="NCBI Taxonomy" id="933084"/>
    <lineage>
        <taxon>Eukaryota</taxon>
        <taxon>Fungi</taxon>
        <taxon>Dikarya</taxon>
        <taxon>Basidiomycota</taxon>
        <taxon>Agaricomycotina</taxon>
        <taxon>Agaricomycetes</taxon>
        <taxon>Agaricomycetidae</taxon>
        <taxon>Jaapiales</taxon>
        <taxon>Jaapiaceae</taxon>
        <taxon>Jaapia</taxon>
    </lineage>
</organism>
<feature type="non-terminal residue" evidence="1">
    <location>
        <position position="1"/>
    </location>
</feature>
<protein>
    <submittedName>
        <fullName evidence="1">Uncharacterized protein</fullName>
    </submittedName>
</protein>
<dbReference type="Proteomes" id="UP000027265">
    <property type="component" value="Unassembled WGS sequence"/>
</dbReference>
<dbReference type="AlphaFoldDB" id="A0A067PFZ9"/>